<evidence type="ECO:0000313" key="2">
    <source>
        <dbReference type="EMBL" id="GCE23554.1"/>
    </source>
</evidence>
<keyword evidence="1" id="KW-0812">Transmembrane</keyword>
<evidence type="ECO:0000313" key="3">
    <source>
        <dbReference type="Proteomes" id="UP000287188"/>
    </source>
</evidence>
<feature type="transmembrane region" description="Helical" evidence="1">
    <location>
        <begin position="12"/>
        <end position="34"/>
    </location>
</feature>
<protein>
    <submittedName>
        <fullName evidence="2">Uncharacterized protein</fullName>
    </submittedName>
</protein>
<keyword evidence="1" id="KW-1133">Transmembrane helix</keyword>
<reference evidence="3" key="1">
    <citation type="submission" date="2018-12" db="EMBL/GenBank/DDBJ databases">
        <title>Tengunoibacter tsumagoiensis gen. nov., sp. nov., Dictyobacter kobayashii sp. nov., D. alpinus sp. nov., and D. joshuensis sp. nov. and description of Dictyobacteraceae fam. nov. within the order Ktedonobacterales isolated from Tengu-no-mugimeshi.</title>
        <authorList>
            <person name="Wang C.M."/>
            <person name="Zheng Y."/>
            <person name="Sakai Y."/>
            <person name="Toyoda A."/>
            <person name="Minakuchi Y."/>
            <person name="Abe K."/>
            <person name="Yokota A."/>
            <person name="Yabe S."/>
        </authorList>
    </citation>
    <scope>NUCLEOTIDE SEQUENCE [LARGE SCALE GENOMIC DNA]</scope>
    <source>
        <strain evidence="3">Uno11</strain>
    </source>
</reference>
<keyword evidence="3" id="KW-1185">Reference proteome</keyword>
<accession>A0A402AWX2</accession>
<sequence length="62" mass="6175">MDNHTSPNRSRLFLPILGLASALGVGLGAAIAVALHNPGIGTAIGTTIFVVGIAIGLANRGR</sequence>
<proteinExistence type="predicted"/>
<evidence type="ECO:0000256" key="1">
    <source>
        <dbReference type="SAM" id="Phobius"/>
    </source>
</evidence>
<dbReference type="AlphaFoldDB" id="A0A402AWX2"/>
<name>A0A402AWX2_9CHLR</name>
<dbReference type="Proteomes" id="UP000287188">
    <property type="component" value="Unassembled WGS sequence"/>
</dbReference>
<keyword evidence="1" id="KW-0472">Membrane</keyword>
<comment type="caution">
    <text evidence="2">The sequence shown here is derived from an EMBL/GenBank/DDBJ whole genome shotgun (WGS) entry which is preliminary data.</text>
</comment>
<gene>
    <name evidence="2" type="ORF">KDK_73540</name>
</gene>
<organism evidence="2 3">
    <name type="scientific">Dictyobacter kobayashii</name>
    <dbReference type="NCBI Taxonomy" id="2014872"/>
    <lineage>
        <taxon>Bacteria</taxon>
        <taxon>Bacillati</taxon>
        <taxon>Chloroflexota</taxon>
        <taxon>Ktedonobacteria</taxon>
        <taxon>Ktedonobacterales</taxon>
        <taxon>Dictyobacteraceae</taxon>
        <taxon>Dictyobacter</taxon>
    </lineage>
</organism>
<feature type="transmembrane region" description="Helical" evidence="1">
    <location>
        <begin position="40"/>
        <end position="58"/>
    </location>
</feature>
<dbReference type="EMBL" id="BIFS01000002">
    <property type="protein sequence ID" value="GCE23554.1"/>
    <property type="molecule type" value="Genomic_DNA"/>
</dbReference>